<dbReference type="Gene3D" id="3.30.160.60">
    <property type="entry name" value="Classic Zinc Finger"/>
    <property type="match status" value="4"/>
</dbReference>
<comment type="subcellular location">
    <subcellularLocation>
        <location evidence="1">Nucleus</location>
    </subcellularLocation>
</comment>
<dbReference type="PROSITE" id="PS00028">
    <property type="entry name" value="ZINC_FINGER_C2H2_1"/>
    <property type="match status" value="3"/>
</dbReference>
<evidence type="ECO:0000313" key="14">
    <source>
        <dbReference type="Proteomes" id="UP001159427"/>
    </source>
</evidence>
<dbReference type="InterPro" id="IPR036236">
    <property type="entry name" value="Znf_C2H2_sf"/>
</dbReference>
<feature type="region of interest" description="Disordered" evidence="11">
    <location>
        <begin position="398"/>
        <end position="420"/>
    </location>
</feature>
<dbReference type="SUPFAM" id="SSF57667">
    <property type="entry name" value="beta-beta-alpha zinc fingers"/>
    <property type="match status" value="2"/>
</dbReference>
<evidence type="ECO:0000256" key="7">
    <source>
        <dbReference type="ARBA" id="ARBA00022833"/>
    </source>
</evidence>
<evidence type="ECO:0000313" key="13">
    <source>
        <dbReference type="EMBL" id="CAH3023919.1"/>
    </source>
</evidence>
<dbReference type="EMBL" id="CALNXI010000281">
    <property type="protein sequence ID" value="CAH3023919.1"/>
    <property type="molecule type" value="Genomic_DNA"/>
</dbReference>
<gene>
    <name evidence="13" type="ORF">PEVE_00020980</name>
</gene>
<keyword evidence="14" id="KW-1185">Reference proteome</keyword>
<keyword evidence="7" id="KW-0862">Zinc</keyword>
<evidence type="ECO:0000256" key="3">
    <source>
        <dbReference type="ARBA" id="ARBA00022473"/>
    </source>
</evidence>
<feature type="region of interest" description="Disordered" evidence="11">
    <location>
        <begin position="1"/>
        <end position="30"/>
    </location>
</feature>
<feature type="compositionally biased region" description="Polar residues" evidence="11">
    <location>
        <begin position="361"/>
        <end position="378"/>
    </location>
</feature>
<proteinExistence type="inferred from homology"/>
<dbReference type="SMART" id="SM00355">
    <property type="entry name" value="ZnF_C2H2"/>
    <property type="match status" value="4"/>
</dbReference>
<protein>
    <recommendedName>
        <fullName evidence="12">C2H2-type domain-containing protein</fullName>
    </recommendedName>
</protein>
<comment type="caution">
    <text evidence="13">The sequence shown here is derived from an EMBL/GenBank/DDBJ whole genome shotgun (WGS) entry which is preliminary data.</text>
</comment>
<organism evidence="13 14">
    <name type="scientific">Porites evermanni</name>
    <dbReference type="NCBI Taxonomy" id="104178"/>
    <lineage>
        <taxon>Eukaryota</taxon>
        <taxon>Metazoa</taxon>
        <taxon>Cnidaria</taxon>
        <taxon>Anthozoa</taxon>
        <taxon>Hexacorallia</taxon>
        <taxon>Scleractinia</taxon>
        <taxon>Fungiina</taxon>
        <taxon>Poritidae</taxon>
        <taxon>Porites</taxon>
    </lineage>
</organism>
<evidence type="ECO:0000256" key="11">
    <source>
        <dbReference type="SAM" id="MobiDB-lite"/>
    </source>
</evidence>
<feature type="region of interest" description="Disordered" evidence="11">
    <location>
        <begin position="345"/>
        <end position="378"/>
    </location>
</feature>
<evidence type="ECO:0000256" key="10">
    <source>
        <dbReference type="PROSITE-ProRule" id="PRU00042"/>
    </source>
</evidence>
<dbReference type="Pfam" id="PF23561">
    <property type="entry name" value="zf-C2H2_15"/>
    <property type="match status" value="1"/>
</dbReference>
<dbReference type="InterPro" id="IPR043359">
    <property type="entry name" value="GLI-like"/>
</dbReference>
<dbReference type="InterPro" id="IPR056436">
    <property type="entry name" value="Znf-C2H2_ZIC1-5/GLI1-3-like"/>
</dbReference>
<feature type="region of interest" description="Disordered" evidence="11">
    <location>
        <begin position="94"/>
        <end position="116"/>
    </location>
</feature>
<accession>A0ABN8M891</accession>
<feature type="domain" description="C2H2-type" evidence="12">
    <location>
        <begin position="265"/>
        <end position="294"/>
    </location>
</feature>
<feature type="compositionally biased region" description="Polar residues" evidence="11">
    <location>
        <begin position="9"/>
        <end position="29"/>
    </location>
</feature>
<dbReference type="InterPro" id="IPR041643">
    <property type="entry name" value="Znf_ZIC"/>
</dbReference>
<dbReference type="Pfam" id="PF18366">
    <property type="entry name" value="zf_ZIC"/>
    <property type="match status" value="1"/>
</dbReference>
<keyword evidence="3" id="KW-0217">Developmental protein</keyword>
<evidence type="ECO:0000256" key="8">
    <source>
        <dbReference type="ARBA" id="ARBA00023125"/>
    </source>
</evidence>
<keyword evidence="4" id="KW-0479">Metal-binding</keyword>
<dbReference type="Pfam" id="PF00096">
    <property type="entry name" value="zf-C2H2"/>
    <property type="match status" value="2"/>
</dbReference>
<keyword evidence="5" id="KW-0677">Repeat</keyword>
<feature type="domain" description="C2H2-type" evidence="12">
    <location>
        <begin position="325"/>
        <end position="354"/>
    </location>
</feature>
<sequence>MSIVHDNFSVPNGSLNPFSPPQNVRSSARPSAHEFLFGAGSDTFPTSSVAAVRPPNSSINLASDTTGARAGSNQRQHNMFAGSVIHQLHPSHYNSLQEPHREGTSGSPHGFYSVAHAHDPPGSHYQQTGGPLAGPYRFSKGLEYYSREDKFDAAHHSQFANPFAAPRYEFMQHPGLAMPASYLRQPLSHVVVCEWIEPGSKGKPCGRQFFRMHDVVAHLSEDHVGGPESSSHVCFWKDCSRNGLPFKAKYKLINHIRVHTGEKPFSCPFPGCGKLFARSENLKIHKRTHTGEKPFMCEYPGCDRRFANSSDRKKHSHVHTSDKPYICKIEGCNKSYTHPSSLRKHMKLHQKPSESLGVPSPQDNESISSARTTSPAFHTASTYPPMSDWFNRLPPSQNHDHFHMDTNGSMAAGQAPLTSY</sequence>
<feature type="domain" description="C2H2-type" evidence="12">
    <location>
        <begin position="295"/>
        <end position="324"/>
    </location>
</feature>
<evidence type="ECO:0000256" key="5">
    <source>
        <dbReference type="ARBA" id="ARBA00022737"/>
    </source>
</evidence>
<evidence type="ECO:0000256" key="2">
    <source>
        <dbReference type="ARBA" id="ARBA00010831"/>
    </source>
</evidence>
<dbReference type="InterPro" id="IPR013087">
    <property type="entry name" value="Znf_C2H2_type"/>
</dbReference>
<dbReference type="PANTHER" id="PTHR45718:SF4">
    <property type="entry name" value="TRANSCRIPTIONAL ACTIVATOR CUBITUS INTERRUPTUS"/>
    <property type="match status" value="1"/>
</dbReference>
<evidence type="ECO:0000256" key="9">
    <source>
        <dbReference type="ARBA" id="ARBA00023242"/>
    </source>
</evidence>
<evidence type="ECO:0000256" key="4">
    <source>
        <dbReference type="ARBA" id="ARBA00022723"/>
    </source>
</evidence>
<feature type="domain" description="C2H2-type" evidence="12">
    <location>
        <begin position="237"/>
        <end position="264"/>
    </location>
</feature>
<keyword evidence="6 10" id="KW-0863">Zinc-finger</keyword>
<dbReference type="PANTHER" id="PTHR45718">
    <property type="entry name" value="TRANSCRIPTIONAL ACTIVATOR CUBITUS INTERRUPTUS"/>
    <property type="match status" value="1"/>
</dbReference>
<keyword evidence="8" id="KW-0238">DNA-binding</keyword>
<evidence type="ECO:0000256" key="6">
    <source>
        <dbReference type="ARBA" id="ARBA00022771"/>
    </source>
</evidence>
<feature type="region of interest" description="Disordered" evidence="11">
    <location>
        <begin position="47"/>
        <end position="72"/>
    </location>
</feature>
<name>A0ABN8M891_9CNID</name>
<dbReference type="PROSITE" id="PS50157">
    <property type="entry name" value="ZINC_FINGER_C2H2_2"/>
    <property type="match status" value="4"/>
</dbReference>
<keyword evidence="9" id="KW-0539">Nucleus</keyword>
<reference evidence="13 14" key="1">
    <citation type="submission" date="2022-05" db="EMBL/GenBank/DDBJ databases">
        <authorList>
            <consortium name="Genoscope - CEA"/>
            <person name="William W."/>
        </authorList>
    </citation>
    <scope>NUCLEOTIDE SEQUENCE [LARGE SCALE GENOMIC DNA]</scope>
</reference>
<dbReference type="Proteomes" id="UP001159427">
    <property type="component" value="Unassembled WGS sequence"/>
</dbReference>
<evidence type="ECO:0000259" key="12">
    <source>
        <dbReference type="PROSITE" id="PS50157"/>
    </source>
</evidence>
<evidence type="ECO:0000256" key="1">
    <source>
        <dbReference type="ARBA" id="ARBA00004123"/>
    </source>
</evidence>
<comment type="similarity">
    <text evidence="2">Belongs to the GLI C2H2-type zinc-finger protein family.</text>
</comment>